<gene>
    <name evidence="1" type="ORF">S01H1_00918</name>
</gene>
<sequence>IFAETRREFRVKADTLNAFLTVYKAILFQKDASPLSPKDRELRDYILEKYPHARDTPLI</sequence>
<protein>
    <submittedName>
        <fullName evidence="1">Uncharacterized protein</fullName>
    </submittedName>
</protein>
<dbReference type="AlphaFoldDB" id="X0TJ58"/>
<proteinExistence type="predicted"/>
<name>X0TJ58_9ZZZZ</name>
<organism evidence="1">
    <name type="scientific">marine sediment metagenome</name>
    <dbReference type="NCBI Taxonomy" id="412755"/>
    <lineage>
        <taxon>unclassified sequences</taxon>
        <taxon>metagenomes</taxon>
        <taxon>ecological metagenomes</taxon>
    </lineage>
</organism>
<feature type="non-terminal residue" evidence="1">
    <location>
        <position position="1"/>
    </location>
</feature>
<evidence type="ECO:0000313" key="1">
    <source>
        <dbReference type="EMBL" id="GAF76125.1"/>
    </source>
</evidence>
<accession>X0TJ58</accession>
<reference evidence="1" key="1">
    <citation type="journal article" date="2014" name="Front. Microbiol.">
        <title>High frequency of phylogenetically diverse reductive dehalogenase-homologous genes in deep subseafloor sedimentary metagenomes.</title>
        <authorList>
            <person name="Kawai M."/>
            <person name="Futagami T."/>
            <person name="Toyoda A."/>
            <person name="Takaki Y."/>
            <person name="Nishi S."/>
            <person name="Hori S."/>
            <person name="Arai W."/>
            <person name="Tsubouchi T."/>
            <person name="Morono Y."/>
            <person name="Uchiyama I."/>
            <person name="Ito T."/>
            <person name="Fujiyama A."/>
            <person name="Inagaki F."/>
            <person name="Takami H."/>
        </authorList>
    </citation>
    <scope>NUCLEOTIDE SEQUENCE</scope>
    <source>
        <strain evidence="1">Expedition CK06-06</strain>
    </source>
</reference>
<comment type="caution">
    <text evidence="1">The sequence shown here is derived from an EMBL/GenBank/DDBJ whole genome shotgun (WGS) entry which is preliminary data.</text>
</comment>
<dbReference type="EMBL" id="BARS01000359">
    <property type="protein sequence ID" value="GAF76125.1"/>
    <property type="molecule type" value="Genomic_DNA"/>
</dbReference>